<feature type="compositionally biased region" description="Low complexity" evidence="1">
    <location>
        <begin position="338"/>
        <end position="347"/>
    </location>
</feature>
<dbReference type="Proteomes" id="UP000253509">
    <property type="component" value="Unassembled WGS sequence"/>
</dbReference>
<protein>
    <submittedName>
        <fullName evidence="3">Helix-hairpin-helix protein</fullName>
    </submittedName>
</protein>
<feature type="compositionally biased region" description="Basic and acidic residues" evidence="1">
    <location>
        <begin position="358"/>
        <end position="368"/>
    </location>
</feature>
<proteinExistence type="predicted"/>
<evidence type="ECO:0000259" key="2">
    <source>
        <dbReference type="Pfam" id="PF14579"/>
    </source>
</evidence>
<evidence type="ECO:0000313" key="3">
    <source>
        <dbReference type="EMBL" id="RBP74434.1"/>
    </source>
</evidence>
<dbReference type="InterPro" id="IPR029460">
    <property type="entry name" value="DNAPol_HHH"/>
</dbReference>
<dbReference type="InterPro" id="IPR004805">
    <property type="entry name" value="DnaE2/DnaE/PolC"/>
</dbReference>
<evidence type="ECO:0000313" key="4">
    <source>
        <dbReference type="Proteomes" id="UP000253509"/>
    </source>
</evidence>
<name>A0A366IMX7_9MICO</name>
<feature type="domain" description="DNA polymerase helix-hairpin-helix motif" evidence="2">
    <location>
        <begin position="196"/>
        <end position="276"/>
    </location>
</feature>
<dbReference type="GO" id="GO:0006260">
    <property type="term" value="P:DNA replication"/>
    <property type="evidence" value="ECO:0007669"/>
    <property type="project" value="InterPro"/>
</dbReference>
<accession>A0A366IMX7</accession>
<sequence length="491" mass="51537">MHSNVGWGSIMAEWQQPLIPGLGLSEDSNESGNDSSRGDLGGEGIDGSGEDDGSGTCAERALSFIVAEIARVNGRAACREGGLPPGSVCVSEAGLIDLDALPADDEVTGELIGSGRTVGCFDSPPRGSVARVRPAAEHPVPDLPVGELPVLDHPTPCYPSAWLKAHFPVEFLAGVLEHNPGSWSRNALLVEAHRIGVPLLPVDINASGREHRVERIGREVKGIRPPLWTVPRLSGAEVSGIVEGRPFASITEVAERSPVSRASMTALAVAGAFDGLVADDGCRADIIAFVRQLTARARRSAAQDSLLDEALLTEAVLPDPSRPTIPHPGRASIPEADSGSPAPSSGAKATERPSPPASHHETADDPDEHVIDAYRPMLDRLGVTSAEAARALRPGAQVLVAGSREAPDLVPADLDEGAEAVGLDDGTAIIDIVIDVGRGDETALDGGARLVVRGRTRRTDEEMPFIVAEEILDLDELWTAWLEAQVSLESQ</sequence>
<dbReference type="PANTHER" id="PTHR32294">
    <property type="entry name" value="DNA POLYMERASE III SUBUNIT ALPHA"/>
    <property type="match status" value="1"/>
</dbReference>
<gene>
    <name evidence="3" type="ORF">DFO65_101152</name>
</gene>
<keyword evidence="4" id="KW-1185">Reference proteome</keyword>
<dbReference type="GO" id="GO:0008408">
    <property type="term" value="F:3'-5' exonuclease activity"/>
    <property type="evidence" value="ECO:0007669"/>
    <property type="project" value="InterPro"/>
</dbReference>
<dbReference type="RefSeq" id="WP_147233189.1">
    <property type="nucleotide sequence ID" value="NZ_QNSB01000001.1"/>
</dbReference>
<comment type="caution">
    <text evidence="3">The sequence shown here is derived from an EMBL/GenBank/DDBJ whole genome shotgun (WGS) entry which is preliminary data.</text>
</comment>
<dbReference type="Pfam" id="PF14579">
    <property type="entry name" value="HHH_6"/>
    <property type="match status" value="1"/>
</dbReference>
<reference evidence="3 4" key="1">
    <citation type="submission" date="2018-06" db="EMBL/GenBank/DDBJ databases">
        <title>Freshwater and sediment microbial communities from various areas in North America, analyzing microbe dynamics in response to fracking.</title>
        <authorList>
            <person name="Lamendella R."/>
        </authorList>
    </citation>
    <scope>NUCLEOTIDE SEQUENCE [LARGE SCALE GENOMIC DNA]</scope>
    <source>
        <strain evidence="3 4">3b_TX</strain>
    </source>
</reference>
<feature type="region of interest" description="Disordered" evidence="1">
    <location>
        <begin position="21"/>
        <end position="54"/>
    </location>
</feature>
<dbReference type="AlphaFoldDB" id="A0A366IMX7"/>
<evidence type="ECO:0000256" key="1">
    <source>
        <dbReference type="SAM" id="MobiDB-lite"/>
    </source>
</evidence>
<dbReference type="EMBL" id="QNSB01000001">
    <property type="protein sequence ID" value="RBP74434.1"/>
    <property type="molecule type" value="Genomic_DNA"/>
</dbReference>
<dbReference type="PANTHER" id="PTHR32294:SF4">
    <property type="entry name" value="ERROR-PRONE DNA POLYMERASE"/>
    <property type="match status" value="1"/>
</dbReference>
<dbReference type="Gene3D" id="1.10.150.870">
    <property type="match status" value="1"/>
</dbReference>
<organism evidence="3 4">
    <name type="scientific">Brevibacterium celere</name>
    <dbReference type="NCBI Taxonomy" id="225845"/>
    <lineage>
        <taxon>Bacteria</taxon>
        <taxon>Bacillati</taxon>
        <taxon>Actinomycetota</taxon>
        <taxon>Actinomycetes</taxon>
        <taxon>Micrococcales</taxon>
        <taxon>Brevibacteriaceae</taxon>
        <taxon>Brevibacterium</taxon>
    </lineage>
</organism>
<feature type="region of interest" description="Disordered" evidence="1">
    <location>
        <begin position="318"/>
        <end position="368"/>
    </location>
</feature>